<evidence type="ECO:0000256" key="4">
    <source>
        <dbReference type="ARBA" id="ARBA00022840"/>
    </source>
</evidence>
<dbReference type="Proteomes" id="UP000738376">
    <property type="component" value="Unassembled WGS sequence"/>
</dbReference>
<evidence type="ECO:0000256" key="1">
    <source>
        <dbReference type="ARBA" id="ARBA00022741"/>
    </source>
</evidence>
<dbReference type="PROSITE" id="PS51198">
    <property type="entry name" value="UVRD_HELICASE_ATP_BIND"/>
    <property type="match status" value="1"/>
</dbReference>
<dbReference type="PANTHER" id="PTHR11070:SF63">
    <property type="entry name" value="DNA HELICASE IV"/>
    <property type="match status" value="1"/>
</dbReference>
<feature type="coiled-coil region" evidence="10">
    <location>
        <begin position="233"/>
        <end position="263"/>
    </location>
</feature>
<evidence type="ECO:0000256" key="7">
    <source>
        <dbReference type="ARBA" id="ARBA00034808"/>
    </source>
</evidence>
<keyword evidence="4 9" id="KW-0067">ATP-binding</keyword>
<evidence type="ECO:0000256" key="10">
    <source>
        <dbReference type="SAM" id="Coils"/>
    </source>
</evidence>
<dbReference type="SUPFAM" id="SSF52540">
    <property type="entry name" value="P-loop containing nucleoside triphosphate hydrolases"/>
    <property type="match status" value="1"/>
</dbReference>
<keyword evidence="2 9" id="KW-0378">Hydrolase</keyword>
<dbReference type="Gene3D" id="3.40.50.300">
    <property type="entry name" value="P-loop containing nucleotide triphosphate hydrolases"/>
    <property type="match status" value="3"/>
</dbReference>
<evidence type="ECO:0000256" key="2">
    <source>
        <dbReference type="ARBA" id="ARBA00022801"/>
    </source>
</evidence>
<evidence type="ECO:0000256" key="6">
    <source>
        <dbReference type="ARBA" id="ARBA00034617"/>
    </source>
</evidence>
<keyword evidence="5" id="KW-0413">Isomerase</keyword>
<dbReference type="Pfam" id="PF00580">
    <property type="entry name" value="UvrD-helicase"/>
    <property type="match status" value="2"/>
</dbReference>
<evidence type="ECO:0000256" key="5">
    <source>
        <dbReference type="ARBA" id="ARBA00023235"/>
    </source>
</evidence>
<comment type="catalytic activity">
    <reaction evidence="6">
        <text>Couples ATP hydrolysis with the unwinding of duplex DNA by translocating in the 3'-5' direction.</text>
        <dbReference type="EC" id="5.6.2.4"/>
    </reaction>
</comment>
<accession>A0ABX1M217</accession>
<evidence type="ECO:0000259" key="11">
    <source>
        <dbReference type="PROSITE" id="PS51198"/>
    </source>
</evidence>
<dbReference type="InterPro" id="IPR014017">
    <property type="entry name" value="DNA_helicase_UvrD-like_C"/>
</dbReference>
<evidence type="ECO:0000256" key="8">
    <source>
        <dbReference type="ARBA" id="ARBA00048988"/>
    </source>
</evidence>
<keyword evidence="1 9" id="KW-0547">Nucleotide-binding</keyword>
<keyword evidence="3 9" id="KW-0347">Helicase</keyword>
<sequence>MDIAPPRDKLKRLRYHLEKLTEDNQLNNLDQQYQGLVAHLQEKISINRQTSHDISTESKKLEILPSTAVKLEASKLFGDKSDLRMEAGTFAPSEEHSTFLNDCMIASRQQLKDRVGEKQIRNVRECIDVFGDVSELWQLLKNREVSTYQDDYRNIIFIDSNNQRVRKAYGKIVEIHNENYLDVKIEVNFYPNYRLLNRNTGSSRSYKLYAKSDFIYKFQEINPPLSLQEVKTLQEVKDRKDKLEAYKKQREIESHKKQELRIKTNILLEDLENIFEQDFDSSDFFYNLKCSQYISFESYKTQKLDFLKRKKKEELLGNLEKLLIKYLFIEADELYQSQCKNYINLHEYETKKQPFLKEKKNLLLLELDRIFISSFREADIFYSHRCEKYICQEDYDIRKQKFVQSWIENNLDNKPDLEQTTAIGKVSSHVQVIARAGSGKTSTLVNRAIFLQKHCGVKPSEILILAFNKKAAQEIRNRLQQKLQNDTPYAMTFHALAYALVRPSRTLIYDETGGQQLQSHLIQSVIHDHLRNRVYQNRMRSLMIKKFKAAWKQIVKGEYTLTPQERLTYRRTNPQTGVDGVTYKSGGEKIIADFLFEHDIPFIYERNFWWGVGENRINYHPDFTIIKKVSNRKGIVIEYFGMQGDPNYDAQSERKRQYWQDQSNYFFLEINPSILKYGRKALETHLQESLRKIGLQFTRLSEEQLWAKIEKRAKNRFDQAMTNFIGRCRKKCWSPDRLSAEIAKRDFNPNSDIDNIEREFLHLAEDFYVAYLESLRQRNEEDFDGLMQESSQTVNDGKTVFANKDMHGDLRDIKYIMIDEYQDFSMLFDNLMTAIRNQNPEALFFCVGDDWQAINRFAGSDLYYYSNFTNIFKESHKLSVTTNYRSASQIVEIGNKLMINKGVTAKSFIELKGKIQLVDTAKFKMTTIEERDHKFNLNAIAIRLLYKLIKQGKEIILLSHYNDLQNAGYRIRIKDGVEYLDKRTEIEEFRKSILDKLKLTDEEKKRVDISTTHKYKGKEKQVVIVLDADRYGNIHPDFIFNRIFGDDVDDIFEDERRLFYVALTRAKEELFIITDSFNLSPFITGLNETMCLKEISWEDYPVPESEDRYVIVKVENQQGKGTNGTYNISESLNAYSYEYRSDSVCWVKIETSKRFLAKDSRLQFILQSDWSCQANGIEVNFYNEQEKILASYLANNGRWTCNFDHFNQSNPDEYDYTDVPF</sequence>
<organism evidence="12 13">
    <name type="scientific">Pseudanabaena yagii GIHE-NHR1</name>
    <dbReference type="NCBI Taxonomy" id="2722753"/>
    <lineage>
        <taxon>Bacteria</taxon>
        <taxon>Bacillati</taxon>
        <taxon>Cyanobacteriota</taxon>
        <taxon>Cyanophyceae</taxon>
        <taxon>Pseudanabaenales</taxon>
        <taxon>Pseudanabaenaceae</taxon>
        <taxon>Pseudanabaena</taxon>
        <taxon>Pseudanabaena yagii</taxon>
    </lineage>
</organism>
<comment type="caution">
    <text evidence="12">The sequence shown here is derived from an EMBL/GenBank/DDBJ whole genome shotgun (WGS) entry which is preliminary data.</text>
</comment>
<comment type="catalytic activity">
    <reaction evidence="8">
        <text>ATP + H2O = ADP + phosphate + H(+)</text>
        <dbReference type="Rhea" id="RHEA:13065"/>
        <dbReference type="ChEBI" id="CHEBI:15377"/>
        <dbReference type="ChEBI" id="CHEBI:15378"/>
        <dbReference type="ChEBI" id="CHEBI:30616"/>
        <dbReference type="ChEBI" id="CHEBI:43474"/>
        <dbReference type="ChEBI" id="CHEBI:456216"/>
        <dbReference type="EC" id="5.6.2.4"/>
    </reaction>
</comment>
<dbReference type="EC" id="5.6.2.4" evidence="7"/>
<gene>
    <name evidence="12" type="ORF">HC246_24390</name>
</gene>
<dbReference type="InterPro" id="IPR027417">
    <property type="entry name" value="P-loop_NTPase"/>
</dbReference>
<feature type="binding site" evidence="9">
    <location>
        <begin position="434"/>
        <end position="441"/>
    </location>
    <ligand>
        <name>ATP</name>
        <dbReference type="ChEBI" id="CHEBI:30616"/>
    </ligand>
</feature>
<evidence type="ECO:0000313" key="12">
    <source>
        <dbReference type="EMBL" id="NMF61079.1"/>
    </source>
</evidence>
<keyword evidence="13" id="KW-1185">Reference proteome</keyword>
<dbReference type="InterPro" id="IPR000212">
    <property type="entry name" value="DNA_helicase_UvrD/REP"/>
</dbReference>
<feature type="domain" description="UvrD-like helicase ATP-binding" evidence="11">
    <location>
        <begin position="413"/>
        <end position="887"/>
    </location>
</feature>
<reference evidence="12 13" key="1">
    <citation type="submission" date="2020-03" db="EMBL/GenBank/DDBJ databases">
        <title>Draft Genome Sequence of 2-Methylisoborneol Producing Pseudanabaena yagii Strain GIHE-NHR1 Isolated from North Han River in South Korea.</title>
        <authorList>
            <person name="Jeong J."/>
        </authorList>
    </citation>
    <scope>NUCLEOTIDE SEQUENCE [LARGE SCALE GENOMIC DNA]</scope>
    <source>
        <strain evidence="12 13">GIHE-NHR1</strain>
    </source>
</reference>
<evidence type="ECO:0000256" key="3">
    <source>
        <dbReference type="ARBA" id="ARBA00022806"/>
    </source>
</evidence>
<evidence type="ECO:0000313" key="13">
    <source>
        <dbReference type="Proteomes" id="UP000738376"/>
    </source>
</evidence>
<name>A0ABX1M217_9CYAN</name>
<proteinExistence type="predicted"/>
<dbReference type="RefSeq" id="WP_169366022.1">
    <property type="nucleotide sequence ID" value="NZ_JAAVJL010000005.1"/>
</dbReference>
<evidence type="ECO:0000256" key="9">
    <source>
        <dbReference type="PROSITE-ProRule" id="PRU00560"/>
    </source>
</evidence>
<dbReference type="EMBL" id="JAAVJL010000005">
    <property type="protein sequence ID" value="NMF61079.1"/>
    <property type="molecule type" value="Genomic_DNA"/>
</dbReference>
<dbReference type="PANTHER" id="PTHR11070">
    <property type="entry name" value="UVRD / RECB / PCRA DNA HELICASE FAMILY MEMBER"/>
    <property type="match status" value="1"/>
</dbReference>
<keyword evidence="10" id="KW-0175">Coiled coil</keyword>
<protein>
    <recommendedName>
        <fullName evidence="7">DNA 3'-5' helicase</fullName>
        <ecNumber evidence="7">5.6.2.4</ecNumber>
    </recommendedName>
</protein>
<dbReference type="Pfam" id="PF13361">
    <property type="entry name" value="UvrD_C"/>
    <property type="match status" value="1"/>
</dbReference>
<dbReference type="InterPro" id="IPR014016">
    <property type="entry name" value="UvrD-like_ATP-bd"/>
</dbReference>